<evidence type="ECO:0000256" key="6">
    <source>
        <dbReference type="RuleBase" id="RU004075"/>
    </source>
</evidence>
<comment type="cofactor">
    <cofactor evidence="1 7">
        <name>pyridoxal 5'-phosphate</name>
        <dbReference type="ChEBI" id="CHEBI:597326"/>
    </cofactor>
</comment>
<evidence type="ECO:0000313" key="10">
    <source>
        <dbReference type="Proteomes" id="UP001369736"/>
    </source>
</evidence>
<dbReference type="InterPro" id="IPR015421">
    <property type="entry name" value="PyrdxlP-dep_Trfase_major"/>
</dbReference>
<dbReference type="GO" id="GO:0008483">
    <property type="term" value="F:transaminase activity"/>
    <property type="evidence" value="ECO:0007669"/>
    <property type="project" value="UniProtKB-KW"/>
</dbReference>
<dbReference type="RefSeq" id="WP_337703472.1">
    <property type="nucleotide sequence ID" value="NZ_JBBEGM010000004.1"/>
</dbReference>
<dbReference type="SUPFAM" id="SSF53383">
    <property type="entry name" value="PLP-dependent transferases"/>
    <property type="match status" value="1"/>
</dbReference>
<dbReference type="PROSITE" id="PS00595">
    <property type="entry name" value="AA_TRANSFER_CLASS_5"/>
    <property type="match status" value="1"/>
</dbReference>
<sequence length="412" mass="44173">MKIGTTHLFVPGPTTVPEVVRRAMNIPMEDHRAPDLPDLVLDLLADLRRVFRLREGRVLLYPGSGTGAWEAAITNCLDRGDRVLMARHGHFSHLWVEMARRLGLDVVCHDVAWGEGVPVETFEQALRADPSIKAVFVTHNETATGVTSDVRAVRRAMDAAGSDALLCVDGVSSIGSLDFRQDDWGVDVAVAGSQKGFMLPAGLAMLGVSEKALAAAERTTTERSYFAFREMIAANEVGYFPYTPPMPLLHGLRASLDRLFEEGMDDVVARHHRLGEGVRQGVKAWGLELCATSPRWYSDTVTAVRLPGGVDGALVCKIAYHRYRTSFGGGLGQVAGKVFRIGHLGDVNEVSCLGALAAAEMALLDAGVPVEAGSGVAAAQAYYRQALLAEEEAAGSGPWASAGSRTRLAAVR</sequence>
<dbReference type="InterPro" id="IPR015422">
    <property type="entry name" value="PyrdxlP-dep_Trfase_small"/>
</dbReference>
<gene>
    <name evidence="9" type="ORF">WCD58_13105</name>
</gene>
<reference evidence="9 10" key="1">
    <citation type="submission" date="2024-03" db="EMBL/GenBank/DDBJ databases">
        <title>Actinomycetospora sp. OC33-EN07, a novel actinomycete isolated from wild orchid (Aerides multiflora).</title>
        <authorList>
            <person name="Suriyachadkun C."/>
        </authorList>
    </citation>
    <scope>NUCLEOTIDE SEQUENCE [LARGE SCALE GENOMIC DNA]</scope>
    <source>
        <strain evidence="9 10">OC33-EN07</strain>
    </source>
</reference>
<protein>
    <submittedName>
        <fullName evidence="9">Aminotransferase class V-fold PLP-dependent enzyme</fullName>
    </submittedName>
</protein>
<keyword evidence="4" id="KW-0808">Transferase</keyword>
<keyword evidence="3 9" id="KW-0032">Aminotransferase</keyword>
<accession>A0ABU8M6N5</accession>
<dbReference type="InterPro" id="IPR015424">
    <property type="entry name" value="PyrdxlP-dep_Trfase"/>
</dbReference>
<feature type="domain" description="Aminotransferase class V" evidence="8">
    <location>
        <begin position="64"/>
        <end position="287"/>
    </location>
</feature>
<dbReference type="Proteomes" id="UP001369736">
    <property type="component" value="Unassembled WGS sequence"/>
</dbReference>
<dbReference type="PIRSF" id="PIRSF000524">
    <property type="entry name" value="SPT"/>
    <property type="match status" value="1"/>
</dbReference>
<dbReference type="Gene3D" id="3.90.1150.10">
    <property type="entry name" value="Aspartate Aminotransferase, domain 1"/>
    <property type="match status" value="1"/>
</dbReference>
<keyword evidence="5" id="KW-0663">Pyridoxal phosphate</keyword>
<evidence type="ECO:0000256" key="5">
    <source>
        <dbReference type="ARBA" id="ARBA00022898"/>
    </source>
</evidence>
<proteinExistence type="inferred from homology"/>
<evidence type="ECO:0000256" key="3">
    <source>
        <dbReference type="ARBA" id="ARBA00022576"/>
    </source>
</evidence>
<dbReference type="InterPro" id="IPR024169">
    <property type="entry name" value="SP_NH2Trfase/AEP_transaminase"/>
</dbReference>
<dbReference type="EMBL" id="JBBEGM010000004">
    <property type="protein sequence ID" value="MEJ2862103.1"/>
    <property type="molecule type" value="Genomic_DNA"/>
</dbReference>
<evidence type="ECO:0000256" key="4">
    <source>
        <dbReference type="ARBA" id="ARBA00022679"/>
    </source>
</evidence>
<evidence type="ECO:0000313" key="9">
    <source>
        <dbReference type="EMBL" id="MEJ2862103.1"/>
    </source>
</evidence>
<dbReference type="Pfam" id="PF00266">
    <property type="entry name" value="Aminotran_5"/>
    <property type="match status" value="1"/>
</dbReference>
<organism evidence="9 10">
    <name type="scientific">Actinomycetospora flava</name>
    <dbReference type="NCBI Taxonomy" id="3129232"/>
    <lineage>
        <taxon>Bacteria</taxon>
        <taxon>Bacillati</taxon>
        <taxon>Actinomycetota</taxon>
        <taxon>Actinomycetes</taxon>
        <taxon>Pseudonocardiales</taxon>
        <taxon>Pseudonocardiaceae</taxon>
        <taxon>Actinomycetospora</taxon>
    </lineage>
</organism>
<dbReference type="PANTHER" id="PTHR21152:SF24">
    <property type="entry name" value="ALANINE--GLYOXYLATE AMINOTRANSFERASE 1"/>
    <property type="match status" value="1"/>
</dbReference>
<evidence type="ECO:0000259" key="8">
    <source>
        <dbReference type="Pfam" id="PF00266"/>
    </source>
</evidence>
<evidence type="ECO:0000256" key="1">
    <source>
        <dbReference type="ARBA" id="ARBA00001933"/>
    </source>
</evidence>
<dbReference type="PANTHER" id="PTHR21152">
    <property type="entry name" value="AMINOTRANSFERASE CLASS V"/>
    <property type="match status" value="1"/>
</dbReference>
<dbReference type="InterPro" id="IPR020578">
    <property type="entry name" value="Aminotrans_V_PyrdxlP_BS"/>
</dbReference>
<evidence type="ECO:0000256" key="2">
    <source>
        <dbReference type="ARBA" id="ARBA00009236"/>
    </source>
</evidence>
<dbReference type="Gene3D" id="3.40.640.10">
    <property type="entry name" value="Type I PLP-dependent aspartate aminotransferase-like (Major domain)"/>
    <property type="match status" value="1"/>
</dbReference>
<dbReference type="InterPro" id="IPR000192">
    <property type="entry name" value="Aminotrans_V_dom"/>
</dbReference>
<comment type="caution">
    <text evidence="9">The sequence shown here is derived from an EMBL/GenBank/DDBJ whole genome shotgun (WGS) entry which is preliminary data.</text>
</comment>
<name>A0ABU8M6N5_9PSEU</name>
<keyword evidence="10" id="KW-1185">Reference proteome</keyword>
<evidence type="ECO:0000256" key="7">
    <source>
        <dbReference type="RuleBase" id="RU004504"/>
    </source>
</evidence>
<comment type="similarity">
    <text evidence="2 6">Belongs to the class-V pyridoxal-phosphate-dependent aminotransferase family.</text>
</comment>